<evidence type="ECO:0000313" key="2">
    <source>
        <dbReference type="EMBL" id="MBB5757448.1"/>
    </source>
</evidence>
<gene>
    <name evidence="2" type="ORF">HNR00_002161</name>
</gene>
<keyword evidence="1" id="KW-0812">Transmembrane</keyword>
<dbReference type="AlphaFoldDB" id="A0A840ZK06"/>
<reference evidence="2 3" key="1">
    <citation type="submission" date="2020-08" db="EMBL/GenBank/DDBJ databases">
        <title>Genomic Encyclopedia of Type Strains, Phase IV (KMG-IV): sequencing the most valuable type-strain genomes for metagenomic binning, comparative biology and taxonomic classification.</title>
        <authorList>
            <person name="Goeker M."/>
        </authorList>
    </citation>
    <scope>NUCLEOTIDE SEQUENCE [LARGE SCALE GENOMIC DNA]</scope>
    <source>
        <strain evidence="2 3">DSM 2163</strain>
    </source>
</reference>
<evidence type="ECO:0000256" key="1">
    <source>
        <dbReference type="SAM" id="Phobius"/>
    </source>
</evidence>
<name>A0A840ZK06_9HYPH</name>
<keyword evidence="1" id="KW-1133">Transmembrane helix</keyword>
<comment type="caution">
    <text evidence="2">The sequence shown here is derived from an EMBL/GenBank/DDBJ whole genome shotgun (WGS) entry which is preliminary data.</text>
</comment>
<sequence length="74" mass="8512">MFTVRLSQQRPAPAQRVSRLERSVVQALCVVIVLALMLLVDTLFLHHTVWHLIADREPAAVHALKDRAEHMLHR</sequence>
<keyword evidence="3" id="KW-1185">Reference proteome</keyword>
<feature type="transmembrane region" description="Helical" evidence="1">
    <location>
        <begin position="24"/>
        <end position="45"/>
    </location>
</feature>
<keyword evidence="1" id="KW-0472">Membrane</keyword>
<dbReference type="EMBL" id="JACHOP010000007">
    <property type="protein sequence ID" value="MBB5757448.1"/>
    <property type="molecule type" value="Genomic_DNA"/>
</dbReference>
<proteinExistence type="predicted"/>
<dbReference type="RefSeq" id="WP_183569023.1">
    <property type="nucleotide sequence ID" value="NZ_JACHOP010000007.1"/>
</dbReference>
<dbReference type="Proteomes" id="UP000583454">
    <property type="component" value="Unassembled WGS sequence"/>
</dbReference>
<protein>
    <submittedName>
        <fullName evidence="2">Uncharacterized protein</fullName>
    </submittedName>
</protein>
<organism evidence="2 3">
    <name type="scientific">Methylorubrum rhodinum</name>
    <dbReference type="NCBI Taxonomy" id="29428"/>
    <lineage>
        <taxon>Bacteria</taxon>
        <taxon>Pseudomonadati</taxon>
        <taxon>Pseudomonadota</taxon>
        <taxon>Alphaproteobacteria</taxon>
        <taxon>Hyphomicrobiales</taxon>
        <taxon>Methylobacteriaceae</taxon>
        <taxon>Methylorubrum</taxon>
    </lineage>
</organism>
<evidence type="ECO:0000313" key="3">
    <source>
        <dbReference type="Proteomes" id="UP000583454"/>
    </source>
</evidence>
<accession>A0A840ZK06</accession>